<reference evidence="10" key="1">
    <citation type="journal article" date="2020" name="ISME J.">
        <title>Gammaproteobacteria mediating utilization of methyl-, sulfur- and petroleum organic compounds in deep ocean hydrothermal plumes.</title>
        <authorList>
            <person name="Zhou Z."/>
            <person name="Liu Y."/>
            <person name="Pan J."/>
            <person name="Cron B.R."/>
            <person name="Toner B.M."/>
            <person name="Anantharaman K."/>
            <person name="Breier J.A."/>
            <person name="Dick G.J."/>
            <person name="Li M."/>
        </authorList>
    </citation>
    <scope>NUCLEOTIDE SEQUENCE</scope>
    <source>
        <strain evidence="10">SZUA-1534</strain>
    </source>
</reference>
<evidence type="ECO:0000313" key="11">
    <source>
        <dbReference type="Proteomes" id="UP000623215"/>
    </source>
</evidence>
<keyword evidence="6" id="KW-0811">Translocation</keyword>
<name>A0A832ZYA0_9EURY</name>
<dbReference type="GO" id="GO:0015031">
    <property type="term" value="P:protein transport"/>
    <property type="evidence" value="ECO:0007669"/>
    <property type="project" value="UniProtKB-KW"/>
</dbReference>
<gene>
    <name evidence="10" type="ORF">EYH55_02460</name>
</gene>
<dbReference type="GO" id="GO:0012505">
    <property type="term" value="C:endomembrane system"/>
    <property type="evidence" value="ECO:0007669"/>
    <property type="project" value="UniProtKB-SubCell"/>
</dbReference>
<dbReference type="InterPro" id="IPR016482">
    <property type="entry name" value="SecG/Sec61-beta/Sbh"/>
</dbReference>
<evidence type="ECO:0000256" key="8">
    <source>
        <dbReference type="ARBA" id="ARBA00037847"/>
    </source>
</evidence>
<dbReference type="SUPFAM" id="SSF103460">
    <property type="entry name" value="Sec-beta subunit"/>
    <property type="match status" value="1"/>
</dbReference>
<evidence type="ECO:0000256" key="5">
    <source>
        <dbReference type="ARBA" id="ARBA00022989"/>
    </source>
</evidence>
<keyword evidence="3 9" id="KW-0812">Transmembrane</keyword>
<protein>
    <submittedName>
        <fullName evidence="10">Preprotein translocase subunit Sec61beta</fullName>
    </submittedName>
</protein>
<keyword evidence="2" id="KW-0813">Transport</keyword>
<organism evidence="10 11">
    <name type="scientific">Methanothermococcus okinawensis</name>
    <dbReference type="NCBI Taxonomy" id="155863"/>
    <lineage>
        <taxon>Archaea</taxon>
        <taxon>Methanobacteriati</taxon>
        <taxon>Methanobacteriota</taxon>
        <taxon>Methanomada group</taxon>
        <taxon>Methanococci</taxon>
        <taxon>Methanococcales</taxon>
        <taxon>Methanococcaceae</taxon>
        <taxon>Methanothermococcus</taxon>
    </lineage>
</organism>
<comment type="similarity">
    <text evidence="1">Belongs to the SEC61-beta family.</text>
</comment>
<evidence type="ECO:0000256" key="7">
    <source>
        <dbReference type="ARBA" id="ARBA00023136"/>
    </source>
</evidence>
<evidence type="ECO:0000256" key="9">
    <source>
        <dbReference type="SAM" id="Phobius"/>
    </source>
</evidence>
<evidence type="ECO:0000256" key="6">
    <source>
        <dbReference type="ARBA" id="ARBA00023010"/>
    </source>
</evidence>
<keyword evidence="4" id="KW-0653">Protein transport</keyword>
<dbReference type="EMBL" id="DQVW01000041">
    <property type="protein sequence ID" value="HIQ32324.1"/>
    <property type="molecule type" value="Genomic_DNA"/>
</dbReference>
<evidence type="ECO:0000256" key="1">
    <source>
        <dbReference type="ARBA" id="ARBA00006103"/>
    </source>
</evidence>
<evidence type="ECO:0000313" key="10">
    <source>
        <dbReference type="EMBL" id="HIQ32324.1"/>
    </source>
</evidence>
<evidence type="ECO:0000256" key="3">
    <source>
        <dbReference type="ARBA" id="ARBA00022692"/>
    </source>
</evidence>
<dbReference type="Proteomes" id="UP000623215">
    <property type="component" value="Unassembled WGS sequence"/>
</dbReference>
<accession>A0A832ZYA0</accession>
<evidence type="ECO:0000256" key="2">
    <source>
        <dbReference type="ARBA" id="ARBA00022448"/>
    </source>
</evidence>
<sequence length="54" mass="6020">MARRNEDRGLATSAGLIRYMDVDISKIKVSPEKVIGITISIIILEVILNYGIFI</sequence>
<keyword evidence="7 9" id="KW-0472">Membrane</keyword>
<feature type="transmembrane region" description="Helical" evidence="9">
    <location>
        <begin position="34"/>
        <end position="53"/>
    </location>
</feature>
<dbReference type="Pfam" id="PF03911">
    <property type="entry name" value="Sec61_beta"/>
    <property type="match status" value="1"/>
</dbReference>
<dbReference type="AlphaFoldDB" id="A0A832ZYA0"/>
<comment type="subcellular location">
    <subcellularLocation>
        <location evidence="8">Endomembrane system</location>
        <topology evidence="8">Single-pass membrane protein</topology>
    </subcellularLocation>
</comment>
<proteinExistence type="inferred from homology"/>
<evidence type="ECO:0000256" key="4">
    <source>
        <dbReference type="ARBA" id="ARBA00022927"/>
    </source>
</evidence>
<keyword evidence="5 9" id="KW-1133">Transmembrane helix</keyword>
<comment type="caution">
    <text evidence="10">The sequence shown here is derived from an EMBL/GenBank/DDBJ whole genome shotgun (WGS) entry which is preliminary data.</text>
</comment>